<dbReference type="PATRIC" id="fig|237368.3.peg.3751"/>
<comment type="subunit">
    <text evidence="7">Part of the 30S ribosomal subunit. Contacts protein S5. The interaction surface between S4 and S5 is involved in control of translational fidelity.</text>
</comment>
<dbReference type="Proteomes" id="UP000030652">
    <property type="component" value="Unassembled WGS sequence"/>
</dbReference>
<evidence type="ECO:0000259" key="8">
    <source>
        <dbReference type="SMART" id="SM00363"/>
    </source>
</evidence>
<dbReference type="GO" id="GO:0006412">
    <property type="term" value="P:translation"/>
    <property type="evidence" value="ECO:0007669"/>
    <property type="project" value="UniProtKB-UniRule"/>
</dbReference>
<dbReference type="GO" id="GO:0042274">
    <property type="term" value="P:ribosomal small subunit biogenesis"/>
    <property type="evidence" value="ECO:0007669"/>
    <property type="project" value="TreeGrafter"/>
</dbReference>
<dbReference type="InterPro" id="IPR001912">
    <property type="entry name" value="Ribosomal_uS4_N"/>
</dbReference>
<dbReference type="PANTHER" id="PTHR11831:SF4">
    <property type="entry name" value="SMALL RIBOSOMAL SUBUNIT PROTEIN US4M"/>
    <property type="match status" value="1"/>
</dbReference>
<dbReference type="CDD" id="cd00165">
    <property type="entry name" value="S4"/>
    <property type="match status" value="1"/>
</dbReference>
<evidence type="ECO:0000259" key="9">
    <source>
        <dbReference type="SMART" id="SM01390"/>
    </source>
</evidence>
<comment type="function">
    <text evidence="7">One of the primary rRNA binding proteins, it binds directly to 16S rRNA where it nucleates assembly of the body of the 30S subunit.</text>
</comment>
<dbReference type="HAMAP" id="MF_01306_B">
    <property type="entry name" value="Ribosomal_uS4_B"/>
    <property type="match status" value="1"/>
</dbReference>
<reference evidence="10 11" key="1">
    <citation type="submission" date="2014-10" db="EMBL/GenBank/DDBJ databases">
        <title>Draft genome of anammox bacterium scalindua brodae, obtained using differential coverage binning of sequence data from two enrichment reactors.</title>
        <authorList>
            <person name="Speth D.R."/>
            <person name="Russ L."/>
            <person name="Kartal B."/>
            <person name="Op den Camp H.J."/>
            <person name="Dutilh B.E."/>
            <person name="Jetten M.S."/>
        </authorList>
    </citation>
    <scope>NUCLEOTIDE SEQUENCE [LARGE SCALE GENOMIC DNA]</scope>
    <source>
        <strain evidence="10">RU1</strain>
    </source>
</reference>
<evidence type="ECO:0000256" key="6">
    <source>
        <dbReference type="ARBA" id="ARBA00035254"/>
    </source>
</evidence>
<dbReference type="SUPFAM" id="SSF55174">
    <property type="entry name" value="Alpha-L RNA-binding motif"/>
    <property type="match status" value="1"/>
</dbReference>
<dbReference type="AlphaFoldDB" id="A0A0B0EBU9"/>
<dbReference type="Pfam" id="PF00163">
    <property type="entry name" value="Ribosomal_S4"/>
    <property type="match status" value="1"/>
</dbReference>
<evidence type="ECO:0000313" key="11">
    <source>
        <dbReference type="Proteomes" id="UP000030652"/>
    </source>
</evidence>
<dbReference type="SMART" id="SM00363">
    <property type="entry name" value="S4"/>
    <property type="match status" value="1"/>
</dbReference>
<accession>A0A0B0EBU9</accession>
<dbReference type="InterPro" id="IPR036986">
    <property type="entry name" value="S4_RNA-bd_sf"/>
</dbReference>
<dbReference type="NCBIfam" id="TIGR01017">
    <property type="entry name" value="rpsD_bact"/>
    <property type="match status" value="1"/>
</dbReference>
<dbReference type="GO" id="GO:0015935">
    <property type="term" value="C:small ribosomal subunit"/>
    <property type="evidence" value="ECO:0007669"/>
    <property type="project" value="InterPro"/>
</dbReference>
<keyword evidence="4 7" id="KW-0689">Ribosomal protein</keyword>
<dbReference type="InterPro" id="IPR005709">
    <property type="entry name" value="Ribosomal_uS4_bac-type"/>
</dbReference>
<dbReference type="InterPro" id="IPR022801">
    <property type="entry name" value="Ribosomal_uS4"/>
</dbReference>
<dbReference type="SMART" id="SM01390">
    <property type="entry name" value="Ribosomal_S4"/>
    <property type="match status" value="1"/>
</dbReference>
<gene>
    <name evidence="7 10" type="primary">rpsD</name>
    <name evidence="10" type="ORF">SCABRO_03479</name>
</gene>
<evidence type="ECO:0000256" key="4">
    <source>
        <dbReference type="ARBA" id="ARBA00022980"/>
    </source>
</evidence>
<evidence type="ECO:0000256" key="3">
    <source>
        <dbReference type="ARBA" id="ARBA00022884"/>
    </source>
</evidence>
<dbReference type="Gene3D" id="3.10.290.10">
    <property type="entry name" value="RNA-binding S4 domain"/>
    <property type="match status" value="1"/>
</dbReference>
<comment type="similarity">
    <text evidence="1 7">Belongs to the universal ribosomal protein uS4 family.</text>
</comment>
<dbReference type="GO" id="GO:0003735">
    <property type="term" value="F:structural constituent of ribosome"/>
    <property type="evidence" value="ECO:0007669"/>
    <property type="project" value="InterPro"/>
</dbReference>
<dbReference type="InterPro" id="IPR002942">
    <property type="entry name" value="S4_RNA-bd"/>
</dbReference>
<keyword evidence="2 7" id="KW-0699">rRNA-binding</keyword>
<comment type="function">
    <text evidence="7">With S5 and S12 plays an important role in translational accuracy.</text>
</comment>
<evidence type="ECO:0000256" key="7">
    <source>
        <dbReference type="HAMAP-Rule" id="MF_01306"/>
    </source>
</evidence>
<dbReference type="Gene3D" id="1.10.1050.10">
    <property type="entry name" value="Ribosomal Protein S4 Delta 41, Chain A, domain 1"/>
    <property type="match status" value="1"/>
</dbReference>
<organism evidence="10 11">
    <name type="scientific">Candidatus Scalindua brodae</name>
    <dbReference type="NCBI Taxonomy" id="237368"/>
    <lineage>
        <taxon>Bacteria</taxon>
        <taxon>Pseudomonadati</taxon>
        <taxon>Planctomycetota</taxon>
        <taxon>Candidatus Brocadiia</taxon>
        <taxon>Candidatus Brocadiales</taxon>
        <taxon>Candidatus Scalinduaceae</taxon>
        <taxon>Candidatus Scalindua</taxon>
    </lineage>
</organism>
<evidence type="ECO:0000256" key="1">
    <source>
        <dbReference type="ARBA" id="ARBA00007465"/>
    </source>
</evidence>
<proteinExistence type="inferred from homology"/>
<dbReference type="PANTHER" id="PTHR11831">
    <property type="entry name" value="30S 40S RIBOSOMAL PROTEIN"/>
    <property type="match status" value="1"/>
</dbReference>
<keyword evidence="5 7" id="KW-0687">Ribonucleoprotein</keyword>
<name>A0A0B0EBU9_9BACT</name>
<dbReference type="eggNOG" id="COG0522">
    <property type="taxonomic scope" value="Bacteria"/>
</dbReference>
<dbReference type="FunFam" id="3.10.290.10:FF:000001">
    <property type="entry name" value="30S ribosomal protein S4"/>
    <property type="match status" value="1"/>
</dbReference>
<feature type="domain" description="Small ribosomal subunit protein uS4 N-terminal" evidence="9">
    <location>
        <begin position="3"/>
        <end position="98"/>
    </location>
</feature>
<dbReference type="NCBIfam" id="NF003717">
    <property type="entry name" value="PRK05327.1"/>
    <property type="match status" value="1"/>
</dbReference>
<evidence type="ECO:0000313" key="10">
    <source>
        <dbReference type="EMBL" id="KHE90757.1"/>
    </source>
</evidence>
<sequence>MARHVDPKCRLCRREGVKLYLKGYRCETAKCSIAKRRGVPGGRTSRRVRKLSSYGLHFREKQKLKRFYGVFERQFKNYYHKAERKEGNTGENLLILLERRLDNVLCHFGYGHSRSHSRQIINHGHITVNGKRVNIPSFLVKQGDVIKPVDKEADINMIKMNVETNKDRKQPSWLERGDGDLDGRVLQLPNRDEVSVDIQEQLVVELCSK</sequence>
<protein>
    <recommendedName>
        <fullName evidence="6 7">Small ribosomal subunit protein uS4</fullName>
    </recommendedName>
</protein>
<evidence type="ECO:0000256" key="5">
    <source>
        <dbReference type="ARBA" id="ARBA00023274"/>
    </source>
</evidence>
<dbReference type="Pfam" id="PF01479">
    <property type="entry name" value="S4"/>
    <property type="match status" value="1"/>
</dbReference>
<dbReference type="PROSITE" id="PS50889">
    <property type="entry name" value="S4"/>
    <property type="match status" value="1"/>
</dbReference>
<evidence type="ECO:0000256" key="2">
    <source>
        <dbReference type="ARBA" id="ARBA00022730"/>
    </source>
</evidence>
<comment type="caution">
    <text evidence="10">The sequence shown here is derived from an EMBL/GenBank/DDBJ whole genome shotgun (WGS) entry which is preliminary data.</text>
</comment>
<dbReference type="EMBL" id="JRYO01000242">
    <property type="protein sequence ID" value="KHE90757.1"/>
    <property type="molecule type" value="Genomic_DNA"/>
</dbReference>
<feature type="domain" description="RNA-binding S4" evidence="8">
    <location>
        <begin position="99"/>
        <end position="156"/>
    </location>
</feature>
<dbReference type="GO" id="GO:0019843">
    <property type="term" value="F:rRNA binding"/>
    <property type="evidence" value="ECO:0007669"/>
    <property type="project" value="UniProtKB-UniRule"/>
</dbReference>
<keyword evidence="3 7" id="KW-0694">RNA-binding</keyword>